<gene>
    <name evidence="1" type="ORF">GCM10022233_66980</name>
</gene>
<evidence type="ECO:0000313" key="1">
    <source>
        <dbReference type="EMBL" id="GAA4078335.1"/>
    </source>
</evidence>
<evidence type="ECO:0000313" key="2">
    <source>
        <dbReference type="Proteomes" id="UP001499984"/>
    </source>
</evidence>
<dbReference type="Proteomes" id="UP001499984">
    <property type="component" value="Unassembled WGS sequence"/>
</dbReference>
<protein>
    <submittedName>
        <fullName evidence="1">Uncharacterized protein</fullName>
    </submittedName>
</protein>
<dbReference type="RefSeq" id="WP_345018552.1">
    <property type="nucleotide sequence ID" value="NZ_BAAAZY010000022.1"/>
</dbReference>
<organism evidence="1 2">
    <name type="scientific">Streptomyces shaanxiensis</name>
    <dbReference type="NCBI Taxonomy" id="653357"/>
    <lineage>
        <taxon>Bacteria</taxon>
        <taxon>Bacillati</taxon>
        <taxon>Actinomycetota</taxon>
        <taxon>Actinomycetes</taxon>
        <taxon>Kitasatosporales</taxon>
        <taxon>Streptomycetaceae</taxon>
        <taxon>Streptomyces</taxon>
    </lineage>
</organism>
<proteinExistence type="predicted"/>
<sequence>MEFVVVAGRAVRRRVDRRLAFRARLDGGGGEAGGGVKAGGGGEVPGSVALVHLK</sequence>
<accession>A0ABP7W0F6</accession>
<keyword evidence="2" id="KW-1185">Reference proteome</keyword>
<dbReference type="EMBL" id="BAAAZY010000022">
    <property type="protein sequence ID" value="GAA4078335.1"/>
    <property type="molecule type" value="Genomic_DNA"/>
</dbReference>
<comment type="caution">
    <text evidence="1">The sequence shown here is derived from an EMBL/GenBank/DDBJ whole genome shotgun (WGS) entry which is preliminary data.</text>
</comment>
<name>A0ABP7W0F6_9ACTN</name>
<reference evidence="2" key="1">
    <citation type="journal article" date="2019" name="Int. J. Syst. Evol. Microbiol.">
        <title>The Global Catalogue of Microorganisms (GCM) 10K type strain sequencing project: providing services to taxonomists for standard genome sequencing and annotation.</title>
        <authorList>
            <consortium name="The Broad Institute Genomics Platform"/>
            <consortium name="The Broad Institute Genome Sequencing Center for Infectious Disease"/>
            <person name="Wu L."/>
            <person name="Ma J."/>
        </authorList>
    </citation>
    <scope>NUCLEOTIDE SEQUENCE [LARGE SCALE GENOMIC DNA]</scope>
    <source>
        <strain evidence="2">JCM 16925</strain>
    </source>
</reference>